<organism evidence="2">
    <name type="scientific">marine metagenome</name>
    <dbReference type="NCBI Taxonomy" id="408172"/>
    <lineage>
        <taxon>unclassified sequences</taxon>
        <taxon>metagenomes</taxon>
        <taxon>ecological metagenomes</taxon>
    </lineage>
</organism>
<dbReference type="Pfam" id="PF00144">
    <property type="entry name" value="Beta-lactamase"/>
    <property type="match status" value="1"/>
</dbReference>
<gene>
    <name evidence="2" type="ORF">METZ01_LOCUS53773</name>
</gene>
<reference evidence="2" key="1">
    <citation type="submission" date="2018-05" db="EMBL/GenBank/DDBJ databases">
        <authorList>
            <person name="Lanie J.A."/>
            <person name="Ng W.-L."/>
            <person name="Kazmierczak K.M."/>
            <person name="Andrzejewski T.M."/>
            <person name="Davidsen T.M."/>
            <person name="Wayne K.J."/>
            <person name="Tettelin H."/>
            <person name="Glass J.I."/>
            <person name="Rusch D."/>
            <person name="Podicherti R."/>
            <person name="Tsui H.-C.T."/>
            <person name="Winkler M.E."/>
        </authorList>
    </citation>
    <scope>NUCLEOTIDE SEQUENCE</scope>
</reference>
<dbReference type="AlphaFoldDB" id="A0A381SBN9"/>
<name>A0A381SBN9_9ZZZZ</name>
<dbReference type="InterPro" id="IPR001466">
    <property type="entry name" value="Beta-lactam-related"/>
</dbReference>
<accession>A0A381SBN9</accession>
<dbReference type="SUPFAM" id="SSF56601">
    <property type="entry name" value="beta-lactamase/transpeptidase-like"/>
    <property type="match status" value="1"/>
</dbReference>
<evidence type="ECO:0000259" key="1">
    <source>
        <dbReference type="Pfam" id="PF00144"/>
    </source>
</evidence>
<dbReference type="Gene3D" id="3.40.710.10">
    <property type="entry name" value="DD-peptidase/beta-lactamase superfamily"/>
    <property type="match status" value="1"/>
</dbReference>
<dbReference type="EMBL" id="UINC01002851">
    <property type="protein sequence ID" value="SVA00919.1"/>
    <property type="molecule type" value="Genomic_DNA"/>
</dbReference>
<feature type="domain" description="Beta-lactamase-related" evidence="1">
    <location>
        <begin position="99"/>
        <end position="180"/>
    </location>
</feature>
<evidence type="ECO:0000313" key="2">
    <source>
        <dbReference type="EMBL" id="SVA00919.1"/>
    </source>
</evidence>
<dbReference type="InterPro" id="IPR012338">
    <property type="entry name" value="Beta-lactam/transpept-like"/>
</dbReference>
<feature type="non-terminal residue" evidence="2">
    <location>
        <position position="182"/>
    </location>
</feature>
<proteinExistence type="predicted"/>
<sequence length="182" mass="20688">MFLCMPLSAEISVNPTVDETIKQINSIPTDDIWWTVNGKDMLWNFKNLNKIFPTTTVYRKGQINPLALKPDDKISQLPVKIGSGTMEFKDFLDSDLSTAMGVLILHKGNIVFEHYPRMQAHEKPVYWSVTKVLVSSLVSILEDQKKIDITKPIDFYLPELKQSDFKGILIKNILDMATGINC</sequence>
<protein>
    <recommendedName>
        <fullName evidence="1">Beta-lactamase-related domain-containing protein</fullName>
    </recommendedName>
</protein>